<sequence length="10" mass="1009">MISCAILAST</sequence>
<accession>A0A0A8YZ22</accession>
<name>A0A0A8YZ22_ARUDO</name>
<dbReference type="EMBL" id="GBRH01265491">
    <property type="protein sequence ID" value="JAD32404.1"/>
    <property type="molecule type" value="Transcribed_RNA"/>
</dbReference>
<reference evidence="1" key="1">
    <citation type="submission" date="2014-09" db="EMBL/GenBank/DDBJ databases">
        <authorList>
            <person name="Magalhaes I.L.F."/>
            <person name="Oliveira U."/>
            <person name="Santos F.R."/>
            <person name="Vidigal T.H.D.A."/>
            <person name="Brescovit A.D."/>
            <person name="Santos A.J."/>
        </authorList>
    </citation>
    <scope>NUCLEOTIDE SEQUENCE</scope>
    <source>
        <tissue evidence="1">Shoot tissue taken approximately 20 cm above the soil surface</tissue>
    </source>
</reference>
<proteinExistence type="predicted"/>
<evidence type="ECO:0000313" key="1">
    <source>
        <dbReference type="EMBL" id="JAD32404.1"/>
    </source>
</evidence>
<protein>
    <submittedName>
        <fullName evidence="1">Uncharacterized protein</fullName>
    </submittedName>
</protein>
<reference evidence="1" key="2">
    <citation type="journal article" date="2015" name="Data Brief">
        <title>Shoot transcriptome of the giant reed, Arundo donax.</title>
        <authorList>
            <person name="Barrero R.A."/>
            <person name="Guerrero F.D."/>
            <person name="Moolhuijzen P."/>
            <person name="Goolsby J.A."/>
            <person name="Tidwell J."/>
            <person name="Bellgard S.E."/>
            <person name="Bellgard M.I."/>
        </authorList>
    </citation>
    <scope>NUCLEOTIDE SEQUENCE</scope>
    <source>
        <tissue evidence="1">Shoot tissue taken approximately 20 cm above the soil surface</tissue>
    </source>
</reference>
<organism evidence="1">
    <name type="scientific">Arundo donax</name>
    <name type="common">Giant reed</name>
    <name type="synonym">Donax arundinaceus</name>
    <dbReference type="NCBI Taxonomy" id="35708"/>
    <lineage>
        <taxon>Eukaryota</taxon>
        <taxon>Viridiplantae</taxon>
        <taxon>Streptophyta</taxon>
        <taxon>Embryophyta</taxon>
        <taxon>Tracheophyta</taxon>
        <taxon>Spermatophyta</taxon>
        <taxon>Magnoliopsida</taxon>
        <taxon>Liliopsida</taxon>
        <taxon>Poales</taxon>
        <taxon>Poaceae</taxon>
        <taxon>PACMAD clade</taxon>
        <taxon>Arundinoideae</taxon>
        <taxon>Arundineae</taxon>
        <taxon>Arundo</taxon>
    </lineage>
</organism>